<name>A0A6P4Y7R7_BRABE</name>
<keyword evidence="5" id="KW-0677">Repeat</keyword>
<evidence type="ECO:0000256" key="9">
    <source>
        <dbReference type="ARBA" id="ARBA00023180"/>
    </source>
</evidence>
<dbReference type="AlphaFoldDB" id="A0A6P4Y7R7"/>
<dbReference type="InterPro" id="IPR013098">
    <property type="entry name" value="Ig_I-set"/>
</dbReference>
<evidence type="ECO:0000256" key="5">
    <source>
        <dbReference type="ARBA" id="ARBA00022737"/>
    </source>
</evidence>
<dbReference type="FunFam" id="3.80.10.10:FF:000082">
    <property type="entry name" value="Leucine-rich repeat-containing 24"/>
    <property type="match status" value="1"/>
</dbReference>
<keyword evidence="4 11" id="KW-0732">Signal</keyword>
<evidence type="ECO:0000256" key="1">
    <source>
        <dbReference type="ARBA" id="ARBA00004167"/>
    </source>
</evidence>
<feature type="chain" id="PRO_5027922884" evidence="11">
    <location>
        <begin position="26"/>
        <end position="607"/>
    </location>
</feature>
<evidence type="ECO:0000313" key="14">
    <source>
        <dbReference type="RefSeq" id="XP_019625070.1"/>
    </source>
</evidence>
<dbReference type="RefSeq" id="XP_019625070.1">
    <property type="nucleotide sequence ID" value="XM_019769511.1"/>
</dbReference>
<sequence>MSSAAGCNELCTVLVLTMLWTCIEPQSCPPPCVCSGRPFPNPDQNVSCQNLDLSTIPDRLPNTARILRLGGNSIKTITSDRLSELQDLRTLDLSANLISDIAENAFAGLVSLHTLDLTANKLEFISSSMFEGLGNLQNLSLRRNPIVCLRKFTFSAIPSLRFLDLGELTKLRAISKRTFYGIPHVVNLNMARSNLIVVPYMNYLNNTAELDLSRNNITAVSSVDFQGLFQLSKLVLSSNKISRIERNSFDDLPLLSDLDLSNNSLNMLPYGLFANMVSVVKIDLRENPWSCTCEATWLSQWLKDNMNDNVRTLCGKCRSPSAWRNTPMCEVPLEGLKCSPPRITDTQGLVNVTEGDSAALLCRTTRDAGINWITPNGTNINKRGAFKVRIKLTPEGNLNITNVTKSDEGVYRCIAKNTAGISEIDTVLKVPGRLPVSVAAATEMPVIEELLEDQFDSAICAVSTTLNDRSTPTSIPVPTVRVRSGPKFVPPTDDVFRAQPGSGKDGASTVDHKMYIIASISAVVTIGIVIWVTVIVTKKCSKWKRKRKMMRKKRMDRGQVDCPSTPTCLKSIEQDEPIELPDVYNICNGGSFYTKGVMAFPTEETIV</sequence>
<dbReference type="Pfam" id="PF01462">
    <property type="entry name" value="LRRNT"/>
    <property type="match status" value="1"/>
</dbReference>
<evidence type="ECO:0000256" key="11">
    <source>
        <dbReference type="SAM" id="SignalP"/>
    </source>
</evidence>
<evidence type="ECO:0000256" key="6">
    <source>
        <dbReference type="ARBA" id="ARBA00022989"/>
    </source>
</evidence>
<dbReference type="InterPro" id="IPR013783">
    <property type="entry name" value="Ig-like_fold"/>
</dbReference>
<keyword evidence="6 10" id="KW-1133">Transmembrane helix</keyword>
<dbReference type="InterPro" id="IPR003599">
    <property type="entry name" value="Ig_sub"/>
</dbReference>
<dbReference type="InterPro" id="IPR000372">
    <property type="entry name" value="LRRNT"/>
</dbReference>
<dbReference type="Gene3D" id="2.60.40.10">
    <property type="entry name" value="Immunoglobulins"/>
    <property type="match status" value="1"/>
</dbReference>
<organism evidence="13 14">
    <name type="scientific">Branchiostoma belcheri</name>
    <name type="common">Amphioxus</name>
    <dbReference type="NCBI Taxonomy" id="7741"/>
    <lineage>
        <taxon>Eukaryota</taxon>
        <taxon>Metazoa</taxon>
        <taxon>Chordata</taxon>
        <taxon>Cephalochordata</taxon>
        <taxon>Leptocardii</taxon>
        <taxon>Amphioxiformes</taxon>
        <taxon>Branchiostomatidae</taxon>
        <taxon>Branchiostoma</taxon>
    </lineage>
</organism>
<keyword evidence="13" id="KW-1185">Reference proteome</keyword>
<keyword evidence="9" id="KW-0325">Glycoprotein</keyword>
<dbReference type="PANTHER" id="PTHR24369">
    <property type="entry name" value="ANTIGEN BSP, PUTATIVE-RELATED"/>
    <property type="match status" value="1"/>
</dbReference>
<keyword evidence="3 10" id="KW-0812">Transmembrane</keyword>
<dbReference type="InterPro" id="IPR003598">
    <property type="entry name" value="Ig_sub2"/>
</dbReference>
<dbReference type="InterPro" id="IPR050541">
    <property type="entry name" value="LRR_TM_domain-containing"/>
</dbReference>
<evidence type="ECO:0000256" key="4">
    <source>
        <dbReference type="ARBA" id="ARBA00022729"/>
    </source>
</evidence>
<feature type="domain" description="Ig-like" evidence="12">
    <location>
        <begin position="341"/>
        <end position="429"/>
    </location>
</feature>
<evidence type="ECO:0000256" key="8">
    <source>
        <dbReference type="ARBA" id="ARBA00023157"/>
    </source>
</evidence>
<evidence type="ECO:0000256" key="10">
    <source>
        <dbReference type="SAM" id="Phobius"/>
    </source>
</evidence>
<dbReference type="Proteomes" id="UP000515135">
    <property type="component" value="Unplaced"/>
</dbReference>
<feature type="transmembrane region" description="Helical" evidence="10">
    <location>
        <begin position="514"/>
        <end position="537"/>
    </location>
</feature>
<proteinExistence type="predicted"/>
<dbReference type="OrthoDB" id="1055097at2759"/>
<keyword evidence="2" id="KW-0433">Leucine-rich repeat</keyword>
<dbReference type="Gene3D" id="3.80.10.10">
    <property type="entry name" value="Ribonuclease Inhibitor"/>
    <property type="match status" value="1"/>
</dbReference>
<dbReference type="SMART" id="SM00369">
    <property type="entry name" value="LRR_TYP"/>
    <property type="match status" value="6"/>
</dbReference>
<dbReference type="SUPFAM" id="SSF52058">
    <property type="entry name" value="L domain-like"/>
    <property type="match status" value="1"/>
</dbReference>
<dbReference type="SMART" id="SM00409">
    <property type="entry name" value="IG"/>
    <property type="match status" value="1"/>
</dbReference>
<comment type="subcellular location">
    <subcellularLocation>
        <location evidence="1">Membrane</location>
        <topology evidence="1">Single-pass membrane protein</topology>
    </subcellularLocation>
</comment>
<keyword evidence="7 10" id="KW-0472">Membrane</keyword>
<dbReference type="InterPro" id="IPR036179">
    <property type="entry name" value="Ig-like_dom_sf"/>
</dbReference>
<dbReference type="SMART" id="SM00013">
    <property type="entry name" value="LRRNT"/>
    <property type="match status" value="1"/>
</dbReference>
<dbReference type="SUPFAM" id="SSF48726">
    <property type="entry name" value="Immunoglobulin"/>
    <property type="match status" value="1"/>
</dbReference>
<protein>
    <submittedName>
        <fullName evidence="14">Leucine-rich repeat-containing protein 4B-like</fullName>
    </submittedName>
</protein>
<dbReference type="InterPro" id="IPR007110">
    <property type="entry name" value="Ig-like_dom"/>
</dbReference>
<dbReference type="InterPro" id="IPR032675">
    <property type="entry name" value="LRR_dom_sf"/>
</dbReference>
<dbReference type="PANTHER" id="PTHR24369:SF212">
    <property type="entry name" value="LEUCINE-RICH REPEAT-CONTAINING PROTEIN 4B-LIKE"/>
    <property type="match status" value="1"/>
</dbReference>
<keyword evidence="8" id="KW-1015">Disulfide bond</keyword>
<dbReference type="KEGG" id="bbel:109470546"/>
<dbReference type="Pfam" id="PF13855">
    <property type="entry name" value="LRR_8"/>
    <property type="match status" value="2"/>
</dbReference>
<dbReference type="GeneID" id="109470546"/>
<dbReference type="SMART" id="SM00408">
    <property type="entry name" value="IGc2"/>
    <property type="match status" value="1"/>
</dbReference>
<evidence type="ECO:0000259" key="12">
    <source>
        <dbReference type="PROSITE" id="PS50835"/>
    </source>
</evidence>
<dbReference type="SMART" id="SM00082">
    <property type="entry name" value="LRRCT"/>
    <property type="match status" value="1"/>
</dbReference>
<dbReference type="InterPro" id="IPR000483">
    <property type="entry name" value="Cys-rich_flank_reg_C"/>
</dbReference>
<dbReference type="PROSITE" id="PS51450">
    <property type="entry name" value="LRR"/>
    <property type="match status" value="1"/>
</dbReference>
<evidence type="ECO:0000256" key="2">
    <source>
        <dbReference type="ARBA" id="ARBA00022614"/>
    </source>
</evidence>
<evidence type="ECO:0000256" key="7">
    <source>
        <dbReference type="ARBA" id="ARBA00023136"/>
    </source>
</evidence>
<evidence type="ECO:0000256" key="3">
    <source>
        <dbReference type="ARBA" id="ARBA00022692"/>
    </source>
</evidence>
<reference evidence="14" key="1">
    <citation type="submission" date="2025-08" db="UniProtKB">
        <authorList>
            <consortium name="RefSeq"/>
        </authorList>
    </citation>
    <scope>IDENTIFICATION</scope>
    <source>
        <tissue evidence="14">Gonad</tissue>
    </source>
</reference>
<feature type="signal peptide" evidence="11">
    <location>
        <begin position="1"/>
        <end position="25"/>
    </location>
</feature>
<evidence type="ECO:0000313" key="13">
    <source>
        <dbReference type="Proteomes" id="UP000515135"/>
    </source>
</evidence>
<gene>
    <name evidence="14" type="primary">LOC109470546</name>
</gene>
<accession>A0A6P4Y7R7</accession>
<dbReference type="PROSITE" id="PS50835">
    <property type="entry name" value="IG_LIKE"/>
    <property type="match status" value="1"/>
</dbReference>
<dbReference type="InterPro" id="IPR001611">
    <property type="entry name" value="Leu-rich_rpt"/>
</dbReference>
<dbReference type="Pfam" id="PF07679">
    <property type="entry name" value="I-set"/>
    <property type="match status" value="1"/>
</dbReference>
<dbReference type="InterPro" id="IPR003591">
    <property type="entry name" value="Leu-rich_rpt_typical-subtyp"/>
</dbReference>
<dbReference type="GO" id="GO:0005886">
    <property type="term" value="C:plasma membrane"/>
    <property type="evidence" value="ECO:0007669"/>
    <property type="project" value="TreeGrafter"/>
</dbReference>